<sequence>MKHEELIDFTQKILETNYLPVYKFTLPCENLEHLDQGLRYHILGVKNTSQFFQDLLEKLKPGKVYFNTDLFQCTFVFLLLPDEKTVFYCGPVVFEKMQGERFEELFSSLPLKETYHDAIQTYYQRLPFLGSCCGQAFL</sequence>
<gene>
    <name evidence="1" type="ORF">RGLFYP19_00948</name>
</gene>
<dbReference type="RefSeq" id="WP_421929905.1">
    <property type="nucleotide sequence ID" value="NZ_CACRUK010000013.1"/>
</dbReference>
<organism evidence="1">
    <name type="scientific">Mediterraneibacter gnavus</name>
    <name type="common">Ruminococcus gnavus</name>
    <dbReference type="NCBI Taxonomy" id="33038"/>
    <lineage>
        <taxon>Bacteria</taxon>
        <taxon>Bacillati</taxon>
        <taxon>Bacillota</taxon>
        <taxon>Clostridia</taxon>
        <taxon>Lachnospirales</taxon>
        <taxon>Lachnospiraceae</taxon>
        <taxon>Mediterraneibacter</taxon>
    </lineage>
</organism>
<dbReference type="AlphaFoldDB" id="A0A6N3ALW3"/>
<name>A0A6N3ALW3_MEDGN</name>
<proteinExistence type="predicted"/>
<evidence type="ECO:0000313" key="1">
    <source>
        <dbReference type="EMBL" id="VYT91537.1"/>
    </source>
</evidence>
<dbReference type="EMBL" id="CACRUK010000013">
    <property type="protein sequence ID" value="VYT91537.1"/>
    <property type="molecule type" value="Genomic_DNA"/>
</dbReference>
<protein>
    <submittedName>
        <fullName evidence="1">Uncharacterized protein</fullName>
    </submittedName>
</protein>
<accession>A0A6N3ALW3</accession>
<reference evidence="1" key="1">
    <citation type="submission" date="2019-11" db="EMBL/GenBank/DDBJ databases">
        <authorList>
            <person name="Feng L."/>
        </authorList>
    </citation>
    <scope>NUCLEOTIDE SEQUENCE</scope>
    <source>
        <strain evidence="1">RgnavusLFYP19</strain>
    </source>
</reference>